<keyword evidence="4 9" id="KW-0813">Transport</keyword>
<evidence type="ECO:0000256" key="1">
    <source>
        <dbReference type="ARBA" id="ARBA00004370"/>
    </source>
</evidence>
<dbReference type="RefSeq" id="YP_008474899.1">
    <property type="nucleotide sequence ID" value="NC_022156.1"/>
</dbReference>
<comment type="similarity">
    <text evidence="2 9">Belongs to the complex I subunit 3 family.</text>
</comment>
<evidence type="ECO:0000313" key="10">
    <source>
        <dbReference type="EMBL" id="AGS44141.1"/>
    </source>
</evidence>
<dbReference type="Pfam" id="PF00507">
    <property type="entry name" value="Oxidored_q4"/>
    <property type="match status" value="1"/>
</dbReference>
<dbReference type="Gene3D" id="1.20.58.1610">
    <property type="entry name" value="NADH:ubiquinone/plastoquinone oxidoreductase, chain 3"/>
    <property type="match status" value="1"/>
</dbReference>
<dbReference type="PANTHER" id="PTHR11058:SF9">
    <property type="entry name" value="NADH-UBIQUINONE OXIDOREDUCTASE CHAIN 3"/>
    <property type="match status" value="1"/>
</dbReference>
<dbReference type="GO" id="GO:0008137">
    <property type="term" value="F:NADH dehydrogenase (ubiquinone) activity"/>
    <property type="evidence" value="ECO:0007669"/>
    <property type="project" value="UniProtKB-UniRule"/>
</dbReference>
<dbReference type="InterPro" id="IPR000440">
    <property type="entry name" value="NADH_UbQ/plastoQ_OxRdtase_su3"/>
</dbReference>
<keyword evidence="9" id="KW-1278">Translocase</keyword>
<feature type="transmembrane region" description="Helical" evidence="9">
    <location>
        <begin position="82"/>
        <end position="102"/>
    </location>
</feature>
<keyword evidence="9" id="KW-0249">Electron transport</keyword>
<evidence type="ECO:0000256" key="8">
    <source>
        <dbReference type="ARBA" id="ARBA00049551"/>
    </source>
</evidence>
<dbReference type="GeneID" id="16694496"/>
<dbReference type="EMBL" id="KC993179">
    <property type="protein sequence ID" value="AGS44141.1"/>
    <property type="molecule type" value="Genomic_DNA"/>
</dbReference>
<comment type="catalytic activity">
    <reaction evidence="8 9">
        <text>a ubiquinone + NADH + 5 H(+)(in) = a ubiquinol + NAD(+) + 4 H(+)(out)</text>
        <dbReference type="Rhea" id="RHEA:29091"/>
        <dbReference type="Rhea" id="RHEA-COMP:9565"/>
        <dbReference type="Rhea" id="RHEA-COMP:9566"/>
        <dbReference type="ChEBI" id="CHEBI:15378"/>
        <dbReference type="ChEBI" id="CHEBI:16389"/>
        <dbReference type="ChEBI" id="CHEBI:17976"/>
        <dbReference type="ChEBI" id="CHEBI:57540"/>
        <dbReference type="ChEBI" id="CHEBI:57945"/>
        <dbReference type="EC" id="7.1.1.2"/>
    </reaction>
</comment>
<keyword evidence="9" id="KW-0830">Ubiquinone</keyword>
<keyword evidence="9" id="KW-0520">NAD</keyword>
<evidence type="ECO:0000256" key="2">
    <source>
        <dbReference type="ARBA" id="ARBA00008472"/>
    </source>
</evidence>
<evidence type="ECO:0000256" key="6">
    <source>
        <dbReference type="ARBA" id="ARBA00022989"/>
    </source>
</evidence>
<evidence type="ECO:0000256" key="3">
    <source>
        <dbReference type="ARBA" id="ARBA00021007"/>
    </source>
</evidence>
<feature type="transmembrane region" description="Helical" evidence="9">
    <location>
        <begin position="52"/>
        <end position="76"/>
    </location>
</feature>
<comment type="function">
    <text evidence="9">Core subunit of the mitochondrial membrane respiratory chain NADH dehydrogenase (Complex I) which catalyzes electron transfer from NADH through the respiratory chain, using ubiquinone as an electron acceptor. Essential for the catalytic activity of complex I.</text>
</comment>
<geneLocation type="mitochondrion" evidence="10"/>
<protein>
    <recommendedName>
        <fullName evidence="3 9">NADH-ubiquinone oxidoreductase chain 3</fullName>
        <ecNumber evidence="9">7.1.1.2</ecNumber>
    </recommendedName>
</protein>
<evidence type="ECO:0000256" key="4">
    <source>
        <dbReference type="ARBA" id="ARBA00022448"/>
    </source>
</evidence>
<evidence type="ECO:0000256" key="5">
    <source>
        <dbReference type="ARBA" id="ARBA00022692"/>
    </source>
</evidence>
<keyword evidence="9 10" id="KW-0496">Mitochondrion</keyword>
<gene>
    <name evidence="10" type="primary">nad3</name>
</gene>
<evidence type="ECO:0000256" key="7">
    <source>
        <dbReference type="ARBA" id="ARBA00023136"/>
    </source>
</evidence>
<dbReference type="GO" id="GO:0031966">
    <property type="term" value="C:mitochondrial membrane"/>
    <property type="evidence" value="ECO:0007669"/>
    <property type="project" value="UniProtKB-SubCell"/>
</dbReference>
<comment type="subcellular location">
    <subcellularLocation>
        <location evidence="1">Membrane</location>
    </subcellularLocation>
    <subcellularLocation>
        <location evidence="9">Mitochondrion membrane</location>
        <topology evidence="9">Multi-pass membrane protein</topology>
    </subcellularLocation>
</comment>
<feature type="transmembrane region" description="Helical" evidence="9">
    <location>
        <begin position="5"/>
        <end position="23"/>
    </location>
</feature>
<dbReference type="EC" id="7.1.1.2" evidence="9"/>
<keyword evidence="7 9" id="KW-0472">Membrane</keyword>
<evidence type="ECO:0000256" key="9">
    <source>
        <dbReference type="RuleBase" id="RU003640"/>
    </source>
</evidence>
<keyword evidence="6 9" id="KW-1133">Transmembrane helix</keyword>
<accession>S5U4W4</accession>
<organism evidence="10">
    <name type="scientific">Candida pseudojiufengensis</name>
    <dbReference type="NCBI Taxonomy" id="497109"/>
    <lineage>
        <taxon>Eukaryota</taxon>
        <taxon>Fungi</taxon>
        <taxon>Dikarya</taxon>
        <taxon>Ascomycota</taxon>
        <taxon>Saccharomycotina</taxon>
        <taxon>Pichiomycetes</taxon>
        <taxon>Debaryomycetaceae</taxon>
        <taxon>Candida/Lodderomyces clade</taxon>
        <taxon>Candida</taxon>
    </lineage>
</organism>
<proteinExistence type="inferred from homology"/>
<reference evidence="10" key="1">
    <citation type="submission" date="2013-04" db="EMBL/GenBank/DDBJ databases">
        <authorList>
            <person name="Fricova D."/>
            <person name="Hegedusova E."/>
            <person name="Brejova B."/>
            <person name="Nosek J."/>
        </authorList>
    </citation>
    <scope>NUCLEOTIDE SEQUENCE</scope>
    <source>
        <strain evidence="10">AS2.3693</strain>
    </source>
</reference>
<dbReference type="PANTHER" id="PTHR11058">
    <property type="entry name" value="NADH-UBIQUINONE OXIDOREDUCTASE CHAIN 3"/>
    <property type="match status" value="1"/>
</dbReference>
<keyword evidence="9" id="KW-0679">Respiratory chain</keyword>
<name>S5U4W4_9ASCO</name>
<dbReference type="GO" id="GO:0030964">
    <property type="term" value="C:NADH dehydrogenase complex"/>
    <property type="evidence" value="ECO:0007669"/>
    <property type="project" value="TreeGrafter"/>
</dbReference>
<dbReference type="OrthoDB" id="154075at2759"/>
<sequence length="138" mass="15546">MFTAYLILCPIVALVLVGINWLLATSNSYVEKDGPFECGFTSFQQSRSAFSVAFILVAILFLPFDLEISSILPYVVSPYTNGIYGLIILVLFLVILVVAFIVEIRLKALQLNRNFTNDLPHTELYDINTKDNISNIRH</sequence>
<keyword evidence="5 9" id="KW-0812">Transmembrane</keyword>
<dbReference type="InterPro" id="IPR038430">
    <property type="entry name" value="NDAH_ubi_oxred_su3_sf"/>
</dbReference>
<dbReference type="AlphaFoldDB" id="S5U4W4"/>